<dbReference type="PATRIC" id="fig|1423740.3.peg.836"/>
<dbReference type="Proteomes" id="UP000051048">
    <property type="component" value="Unassembled WGS sequence"/>
</dbReference>
<dbReference type="InterPro" id="IPR003439">
    <property type="entry name" value="ABC_transporter-like_ATP-bd"/>
</dbReference>
<comment type="caution">
    <text evidence="5">The sequence shown here is derived from an EMBL/GenBank/DDBJ whole genome shotgun (WGS) entry which is preliminary data.</text>
</comment>
<dbReference type="SUPFAM" id="SSF52540">
    <property type="entry name" value="P-loop containing nucleoside triphosphate hydrolases"/>
    <property type="match status" value="1"/>
</dbReference>
<dbReference type="PANTHER" id="PTHR42939">
    <property type="entry name" value="ABC TRANSPORTER ATP-BINDING PROTEIN ALBC-RELATED"/>
    <property type="match status" value="1"/>
</dbReference>
<dbReference type="PROSITE" id="PS50893">
    <property type="entry name" value="ABC_TRANSPORTER_2"/>
    <property type="match status" value="1"/>
</dbReference>
<name>A0A0R1TND2_9LACO</name>
<keyword evidence="2" id="KW-0547">Nucleotide-binding</keyword>
<keyword evidence="1" id="KW-0813">Transport</keyword>
<evidence type="ECO:0000313" key="6">
    <source>
        <dbReference type="Proteomes" id="UP000051048"/>
    </source>
</evidence>
<dbReference type="GO" id="GO:0005524">
    <property type="term" value="F:ATP binding"/>
    <property type="evidence" value="ECO:0007669"/>
    <property type="project" value="UniProtKB-KW"/>
</dbReference>
<evidence type="ECO:0000259" key="4">
    <source>
        <dbReference type="PROSITE" id="PS50893"/>
    </source>
</evidence>
<dbReference type="GO" id="GO:0016887">
    <property type="term" value="F:ATP hydrolysis activity"/>
    <property type="evidence" value="ECO:0007669"/>
    <property type="project" value="InterPro"/>
</dbReference>
<organism evidence="5 6">
    <name type="scientific">Ligilactobacillus equi DSM 15833 = JCM 10991</name>
    <dbReference type="NCBI Taxonomy" id="1423740"/>
    <lineage>
        <taxon>Bacteria</taxon>
        <taxon>Bacillati</taxon>
        <taxon>Bacillota</taxon>
        <taxon>Bacilli</taxon>
        <taxon>Lactobacillales</taxon>
        <taxon>Lactobacillaceae</taxon>
        <taxon>Ligilactobacillus</taxon>
    </lineage>
</organism>
<dbReference type="PANTHER" id="PTHR42939:SF1">
    <property type="entry name" value="ABC TRANSPORTER ATP-BINDING PROTEIN ALBC-RELATED"/>
    <property type="match status" value="1"/>
</dbReference>
<dbReference type="Pfam" id="PF00005">
    <property type="entry name" value="ABC_tran"/>
    <property type="match status" value="1"/>
</dbReference>
<gene>
    <name evidence="5" type="ORF">FC36_GL000789</name>
</gene>
<dbReference type="STRING" id="1423740.FC36_GL000789"/>
<protein>
    <submittedName>
        <fullName evidence="5">ABC transporter ATP-binding component</fullName>
    </submittedName>
</protein>
<evidence type="ECO:0000256" key="1">
    <source>
        <dbReference type="ARBA" id="ARBA00022448"/>
    </source>
</evidence>
<dbReference type="EMBL" id="AZFH01000016">
    <property type="protein sequence ID" value="KRL82991.1"/>
    <property type="molecule type" value="Genomic_DNA"/>
</dbReference>
<sequence>MTMTKLKLTGVSKHFWRKPVLNKINLEIETGKIYGLLGRNGTGKSTLLNLISNRNFPSEGEITLDGQNINNNSVALNQIYLMSEADNYPKQTKVENLFKLVAASYDDFDQEGAYRMAQRFNLNPKEKLTNLSTGMRTIAKLITALNVQAQFIFLDEPTLGLDAAHRETFYTELLTSFEASEKAIVISTHLISEVQNLLQHVFIIDQQQLVLNQDVEELLAQSYAISGPAAEVDQYLKGLDVAYSTEVPGLKTSYLTTGLDDDRIIPDLVKIEHLDLQQAFIALTQKEASLHD</sequence>
<dbReference type="InterPro" id="IPR003593">
    <property type="entry name" value="AAA+_ATPase"/>
</dbReference>
<dbReference type="InterPro" id="IPR027417">
    <property type="entry name" value="P-loop_NTPase"/>
</dbReference>
<feature type="domain" description="ABC transporter" evidence="4">
    <location>
        <begin position="6"/>
        <end position="231"/>
    </location>
</feature>
<keyword evidence="3 5" id="KW-0067">ATP-binding</keyword>
<evidence type="ECO:0000256" key="2">
    <source>
        <dbReference type="ARBA" id="ARBA00022741"/>
    </source>
</evidence>
<proteinExistence type="predicted"/>
<dbReference type="Gene3D" id="3.40.50.300">
    <property type="entry name" value="P-loop containing nucleotide triphosphate hydrolases"/>
    <property type="match status" value="1"/>
</dbReference>
<dbReference type="CDD" id="cd03230">
    <property type="entry name" value="ABC_DR_subfamily_A"/>
    <property type="match status" value="1"/>
</dbReference>
<dbReference type="SMART" id="SM00382">
    <property type="entry name" value="AAA"/>
    <property type="match status" value="1"/>
</dbReference>
<accession>A0A0R1TND2</accession>
<evidence type="ECO:0000313" key="5">
    <source>
        <dbReference type="EMBL" id="KRL82991.1"/>
    </source>
</evidence>
<evidence type="ECO:0000256" key="3">
    <source>
        <dbReference type="ARBA" id="ARBA00022840"/>
    </source>
</evidence>
<reference evidence="5 6" key="1">
    <citation type="journal article" date="2015" name="Genome Announc.">
        <title>Expanding the biotechnology potential of lactobacilli through comparative genomics of 213 strains and associated genera.</title>
        <authorList>
            <person name="Sun Z."/>
            <person name="Harris H.M."/>
            <person name="McCann A."/>
            <person name="Guo C."/>
            <person name="Argimon S."/>
            <person name="Zhang W."/>
            <person name="Yang X."/>
            <person name="Jeffery I.B."/>
            <person name="Cooney J.C."/>
            <person name="Kagawa T.F."/>
            <person name="Liu W."/>
            <person name="Song Y."/>
            <person name="Salvetti E."/>
            <person name="Wrobel A."/>
            <person name="Rasinkangas P."/>
            <person name="Parkhill J."/>
            <person name="Rea M.C."/>
            <person name="O'Sullivan O."/>
            <person name="Ritari J."/>
            <person name="Douillard F.P."/>
            <person name="Paul Ross R."/>
            <person name="Yang R."/>
            <person name="Briner A.E."/>
            <person name="Felis G.E."/>
            <person name="de Vos W.M."/>
            <person name="Barrangou R."/>
            <person name="Klaenhammer T.R."/>
            <person name="Caufield P.W."/>
            <person name="Cui Y."/>
            <person name="Zhang H."/>
            <person name="O'Toole P.W."/>
        </authorList>
    </citation>
    <scope>NUCLEOTIDE SEQUENCE [LARGE SCALE GENOMIC DNA]</scope>
    <source>
        <strain evidence="5 6">DSM 15833</strain>
    </source>
</reference>
<dbReference type="AlphaFoldDB" id="A0A0R1TND2"/>
<dbReference type="InterPro" id="IPR051782">
    <property type="entry name" value="ABC_Transporter_VariousFunc"/>
</dbReference>